<accession>D0FZL0</accession>
<name>D0FZL0_RMBV1</name>
<evidence type="ECO:0008006" key="5">
    <source>
        <dbReference type="Google" id="ProtNLM"/>
    </source>
</evidence>
<dbReference type="PDB" id="8B4Z">
    <property type="method" value="EM"/>
    <property type="resolution" value="3.20 A"/>
    <property type="chains" value="A/B=1-1240"/>
</dbReference>
<dbReference type="EMDB" id="EMD-15855"/>
<evidence type="ECO:0000256" key="1">
    <source>
        <dbReference type="SAM" id="MobiDB-lite"/>
    </source>
</evidence>
<reference evidence="2 3" key="1">
    <citation type="journal article" date="2009" name="J. Virol.">
        <title>A novel bipartite double-stranded RNA Mycovirus from the white root rot Fungus Rosellinia necatrix: molecular and biological characterization, taxonomic considerations, and potential for biological control.</title>
        <authorList>
            <person name="Chiba S."/>
            <person name="Salaipeth L."/>
            <person name="Lin Y.H."/>
            <person name="Sasaki A."/>
            <person name="Kanematsu S."/>
            <person name="Suzuki N."/>
        </authorList>
    </citation>
    <scope>NUCLEOTIDE SEQUENCE [LARGE SCALE GENOMIC DNA]</scope>
    <source>
        <strain evidence="3">Isolate -/Japan/W779/2001</strain>
    </source>
</reference>
<organism evidence="2 3">
    <name type="scientific">Rosellinia necatrix megabirnavirus 1 (isolate -/Japan/W779/2001)</name>
    <name type="common">RnMBV1</name>
    <dbReference type="NCBI Taxonomy" id="658904"/>
    <lineage>
        <taxon>Viruses</taxon>
        <taxon>Riboviria</taxon>
        <taxon>Orthornavirae</taxon>
        <taxon>Duplornaviricota</taxon>
        <taxon>Chrymotiviricetes</taxon>
        <taxon>Ghabrivirales</taxon>
        <taxon>Alphatotivirineae</taxon>
        <taxon>Megabirnaviridae</taxon>
        <taxon>Megabirnavirus</taxon>
        <taxon>Megabirnavirus ichi</taxon>
        <taxon>Rosellinia necatrix megabirnavirus 1</taxon>
    </lineage>
</organism>
<dbReference type="SMR" id="D0FZL0"/>
<sequence length="1240" mass="135935">MSGDNGVYSGSAAYNTATAPKVPVSRATFFQNTKSKDFDFKFADGADAIANVLQQMEHGVAQHQLGDMNVRTDGLATVSAVLNGRKRKIANQYMMHFDLFGRAARSTVRMESRIQSFGEGKDVDNFMAKFHNQLSGVYERRSEGVANFGRILATDTDLGGTSGLSVVFNGLLRGLHHVSTVPTPNVANLPIRNNRDGAGAVVGRGDMPGREFMDSSRILPPRSSRWYGAPGQPIVPPAPNNPPAHVAPMETVMAGLQKTVMNELNRVIVSIADVPKLPAHRIRNLIAVLAAVSKPNLGFDANRLEDHSCFTKGWLGFNDILLFPLTVDLFDRVVANEAGVNDAGFIVPNAAPPQFLQNTNQQVIDFRGVGVGQAGDIPALRLAQSWSDAIGFLLDTIGGEAQLAMGLNDMVAQCFHMHGAQTTMLSTPIISRADFGVYHNVVTNMYRRLAYMYTRLIRTNAAAGGGAMLDRQHYQWPTHAKVGFHDDTAVNAAAAAARIHDGLRQPLLDEAFGAGVVQPGNMDLVGAGIDFTRDLTSSLGKAYPEHRPIGADDNKRDLGDFTAGTVDAAASGYEWDNYVYRLFGNMSAMRSKAEFDRLLATFPSSTLSELFIWMGNVGFADTWEERWGYDAAPLCSIPIPAGHDRSMLRNWSWVNVHNVHSVTGTSENVVLAGYVGLSRTHDYIMDTRSTPATSQGRRLAAMFYYTNADKMLSLTFGLAGQLRAAADTTVAKFQICPHTIARAQGYIMTDNDPLSDELKGTDFVTEQFSLAGLTNLYLGYFDGLATRLGIYDLRYTYSEYAECRVELHGIQRNFLTDRLDAFVSYKCLHPIMFEYYMCGANISGGILNGDKAYEQVEMGNIRAYDAMFDTSAARDFNFVGVRGASQQIAAVGGFHIQYKMEVEIQRPGDGTEASRFNVYERYLNNYLRMSDCAPTSVLNAVSPLFWMAGTTRVVLCEAANGYKPMAYDISQTSFWNRENGLWAFTWGESEKTHRPNAIPHGTRRLGNSEVLMNSRFSKILDKKGITKLETRVGGRKRGDNNDDFVAADTRMFIIQDVAGGEHAAYSSLRDPGFALVRAAHTWDTFVQNPRMLLLERGYGNTGFTDTYSAAGIRRTNGHISLRLSALTDDFEFTMHPLARAEYKETSRVSLTSMIYVGTAGKDLSLPTGTVEDIIGAVDGMRRVVRTIGGQTIKTAPVVPPTEQRDMVQEERVGTPVKNAGNANPAADSDNATEGVVEPKN</sequence>
<feature type="region of interest" description="Disordered" evidence="1">
    <location>
        <begin position="1200"/>
        <end position="1240"/>
    </location>
</feature>
<dbReference type="GeneID" id="11273144"/>
<keyword evidence="4" id="KW-0002">3D-structure</keyword>
<evidence type="ECO:0000313" key="2">
    <source>
        <dbReference type="EMBL" id="BAI48015.1"/>
    </source>
</evidence>
<dbReference type="Proteomes" id="UP000011276">
    <property type="component" value="Genome"/>
</dbReference>
<feature type="compositionally biased region" description="Basic and acidic residues" evidence="1">
    <location>
        <begin position="1202"/>
        <end position="1212"/>
    </location>
</feature>
<reference evidence="4" key="2">
    <citation type="journal article" date="2023" name="PLoS Pathog.">
        <title>Capsid structure of a fungal dsRNA megabirnavirus reveals its previously unidentified surface architecture.</title>
        <authorList>
            <person name="Wang H."/>
            <person name="Salaipeth L."/>
            <person name="Miyazaki N."/>
            <person name="Suzuki N."/>
            <person name="Okamoto K."/>
        </authorList>
    </citation>
    <scope>STRUCTURE BY ELECTRON MICROSCOPY (3.20 ANGSTROMS)</scope>
</reference>
<proteinExistence type="evidence at protein level"/>
<organismHost>
    <name type="scientific">Rosellinia necatrix</name>
    <name type="common">White root-rot fungus</name>
    <dbReference type="NCBI Taxonomy" id="77044"/>
</organismHost>
<evidence type="ECO:0000313" key="3">
    <source>
        <dbReference type="Proteomes" id="UP000011276"/>
    </source>
</evidence>
<protein>
    <recommendedName>
        <fullName evidence="5">Coat protein</fullName>
    </recommendedName>
</protein>
<evidence type="ECO:0007829" key="4">
    <source>
        <dbReference type="PDB" id="8B4Z"/>
    </source>
</evidence>
<keyword evidence="3" id="KW-1185">Reference proteome</keyword>
<dbReference type="EMBL" id="AB512282">
    <property type="protein sequence ID" value="BAI48015.1"/>
    <property type="molecule type" value="Genomic_RNA"/>
</dbReference>
<dbReference type="RefSeq" id="YP_003288762.1">
    <property type="nucleotide sequence ID" value="NC_013462.1"/>
</dbReference>
<dbReference type="KEGG" id="vg:11273144"/>